<dbReference type="AlphaFoldDB" id="A0A5S9IWX7"/>
<feature type="repeat" description="TPR" evidence="3">
    <location>
        <begin position="25"/>
        <end position="58"/>
    </location>
</feature>
<dbReference type="PANTHER" id="PTHR44858:SF1">
    <property type="entry name" value="UDP-N-ACETYLGLUCOSAMINE--PEPTIDE N-ACETYLGLUCOSAMINYLTRANSFERASE SPINDLY-RELATED"/>
    <property type="match status" value="1"/>
</dbReference>
<sequence length="163" mass="18853">MEESHNVYDQLIADYTAQIEQNPTAESYNKRGVCHYNKGDYDTAIADFTKAIEVQGDFANAYDNRGACYHKQELYEQAIADCNKALQLNPNYANAYYNLACNYCMQKDKAKALECLENALENGFKDFDHLELDDDLNFIREDQEFKNLMDSYEKEPLESIGMF</sequence>
<dbReference type="InterPro" id="IPR050498">
    <property type="entry name" value="Ycf3"/>
</dbReference>
<dbReference type="OrthoDB" id="9790037at2"/>
<evidence type="ECO:0000313" key="4">
    <source>
        <dbReference type="EMBL" id="BBM88035.1"/>
    </source>
</evidence>
<dbReference type="PROSITE" id="PS50005">
    <property type="entry name" value="TPR"/>
    <property type="match status" value="2"/>
</dbReference>
<protein>
    <submittedName>
        <fullName evidence="4">Tetratricopeptide repeat family protein</fullName>
    </submittedName>
</protein>
<dbReference type="PANTHER" id="PTHR44858">
    <property type="entry name" value="TETRATRICOPEPTIDE REPEAT PROTEIN 6"/>
    <property type="match status" value="1"/>
</dbReference>
<dbReference type="Pfam" id="PF13424">
    <property type="entry name" value="TPR_12"/>
    <property type="match status" value="1"/>
</dbReference>
<dbReference type="PROSITE" id="PS50293">
    <property type="entry name" value="TPR_REGION"/>
    <property type="match status" value="1"/>
</dbReference>
<dbReference type="InterPro" id="IPR011990">
    <property type="entry name" value="TPR-like_helical_dom_sf"/>
</dbReference>
<evidence type="ECO:0000256" key="3">
    <source>
        <dbReference type="PROSITE-ProRule" id="PRU00339"/>
    </source>
</evidence>
<accession>A0A5S9IWX7</accession>
<dbReference type="SMART" id="SM00028">
    <property type="entry name" value="TPR"/>
    <property type="match status" value="3"/>
</dbReference>
<dbReference type="Gene3D" id="1.25.40.10">
    <property type="entry name" value="Tetratricopeptide repeat domain"/>
    <property type="match status" value="2"/>
</dbReference>
<organism evidence="4 5">
    <name type="scientific">Uabimicrobium amorphum</name>
    <dbReference type="NCBI Taxonomy" id="2596890"/>
    <lineage>
        <taxon>Bacteria</taxon>
        <taxon>Pseudomonadati</taxon>
        <taxon>Planctomycetota</taxon>
        <taxon>Candidatus Uabimicrobiia</taxon>
        <taxon>Candidatus Uabimicrobiales</taxon>
        <taxon>Candidatus Uabimicrobiaceae</taxon>
        <taxon>Candidatus Uabimicrobium</taxon>
    </lineage>
</organism>
<dbReference type="Proteomes" id="UP000326354">
    <property type="component" value="Chromosome"/>
</dbReference>
<dbReference type="GO" id="GO:0009279">
    <property type="term" value="C:cell outer membrane"/>
    <property type="evidence" value="ECO:0007669"/>
    <property type="project" value="TreeGrafter"/>
</dbReference>
<dbReference type="NCBIfam" id="NF047558">
    <property type="entry name" value="TPR_END_plus"/>
    <property type="match status" value="1"/>
</dbReference>
<dbReference type="InterPro" id="IPR019734">
    <property type="entry name" value="TPR_rpt"/>
</dbReference>
<gene>
    <name evidence="4" type="ORF">UABAM_06451</name>
</gene>
<dbReference type="KEGG" id="uam:UABAM_06451"/>
<dbReference type="EMBL" id="AP019860">
    <property type="protein sequence ID" value="BBM88035.1"/>
    <property type="molecule type" value="Genomic_DNA"/>
</dbReference>
<dbReference type="GO" id="GO:0046813">
    <property type="term" value="P:receptor-mediated virion attachment to host cell"/>
    <property type="evidence" value="ECO:0007669"/>
    <property type="project" value="TreeGrafter"/>
</dbReference>
<name>A0A5S9IWX7_UABAM</name>
<feature type="repeat" description="TPR" evidence="3">
    <location>
        <begin position="59"/>
        <end position="92"/>
    </location>
</feature>
<evidence type="ECO:0000256" key="1">
    <source>
        <dbReference type="ARBA" id="ARBA00022737"/>
    </source>
</evidence>
<evidence type="ECO:0000256" key="2">
    <source>
        <dbReference type="ARBA" id="ARBA00022803"/>
    </source>
</evidence>
<proteinExistence type="predicted"/>
<dbReference type="SUPFAM" id="SSF48452">
    <property type="entry name" value="TPR-like"/>
    <property type="match status" value="1"/>
</dbReference>
<keyword evidence="2 3" id="KW-0802">TPR repeat</keyword>
<reference evidence="4 5" key="1">
    <citation type="submission" date="2019-08" db="EMBL/GenBank/DDBJ databases">
        <title>Complete genome sequence of Candidatus Uab amorphum.</title>
        <authorList>
            <person name="Shiratori T."/>
            <person name="Suzuki S."/>
            <person name="Kakizawa Y."/>
            <person name="Ishida K."/>
        </authorList>
    </citation>
    <scope>NUCLEOTIDE SEQUENCE [LARGE SCALE GENOMIC DNA]</scope>
    <source>
        <strain evidence="4 5">SRT547</strain>
    </source>
</reference>
<dbReference type="Pfam" id="PF00515">
    <property type="entry name" value="TPR_1"/>
    <property type="match status" value="1"/>
</dbReference>
<evidence type="ECO:0000313" key="5">
    <source>
        <dbReference type="Proteomes" id="UP000326354"/>
    </source>
</evidence>
<dbReference type="RefSeq" id="WP_151972147.1">
    <property type="nucleotide sequence ID" value="NZ_AP019860.1"/>
</dbReference>
<keyword evidence="5" id="KW-1185">Reference proteome</keyword>
<keyword evidence="1" id="KW-0677">Repeat</keyword>